<dbReference type="PANTHER" id="PTHR18895">
    <property type="entry name" value="HEMK METHYLTRANSFERASE"/>
    <property type="match status" value="1"/>
</dbReference>
<accession>A0ABS3FDN7</accession>
<comment type="catalytic activity">
    <reaction evidence="4 5">
        <text>L-glutaminyl-[peptide chain release factor] + S-adenosyl-L-methionine = N(5)-methyl-L-glutaminyl-[peptide chain release factor] + S-adenosyl-L-homocysteine + H(+)</text>
        <dbReference type="Rhea" id="RHEA:42896"/>
        <dbReference type="Rhea" id="RHEA-COMP:10271"/>
        <dbReference type="Rhea" id="RHEA-COMP:10272"/>
        <dbReference type="ChEBI" id="CHEBI:15378"/>
        <dbReference type="ChEBI" id="CHEBI:30011"/>
        <dbReference type="ChEBI" id="CHEBI:57856"/>
        <dbReference type="ChEBI" id="CHEBI:59789"/>
        <dbReference type="ChEBI" id="CHEBI:61891"/>
        <dbReference type="EC" id="2.1.1.297"/>
    </reaction>
</comment>
<evidence type="ECO:0000313" key="8">
    <source>
        <dbReference type="EMBL" id="MBO0341241.1"/>
    </source>
</evidence>
<feature type="binding site" evidence="5">
    <location>
        <position position="174"/>
    </location>
    <ligand>
        <name>S-adenosyl-L-methionine</name>
        <dbReference type="ChEBI" id="CHEBI:59789"/>
    </ligand>
</feature>
<dbReference type="NCBIfam" id="TIGR03534">
    <property type="entry name" value="RF_mod_PrmC"/>
    <property type="match status" value="1"/>
</dbReference>
<dbReference type="InterPro" id="IPR004556">
    <property type="entry name" value="HemK-like"/>
</dbReference>
<dbReference type="Gene3D" id="3.40.50.150">
    <property type="entry name" value="Vaccinia Virus protein VP39"/>
    <property type="match status" value="1"/>
</dbReference>
<keyword evidence="9" id="KW-1185">Reference proteome</keyword>
<dbReference type="SUPFAM" id="SSF53335">
    <property type="entry name" value="S-adenosyl-L-methionine-dependent methyltransferases"/>
    <property type="match status" value="1"/>
</dbReference>
<keyword evidence="1 5" id="KW-0489">Methyltransferase</keyword>
<dbReference type="PROSITE" id="PS00092">
    <property type="entry name" value="N6_MTASE"/>
    <property type="match status" value="1"/>
</dbReference>
<feature type="domain" description="Release factor glutamine methyltransferase N-terminal" evidence="7">
    <location>
        <begin position="29"/>
        <end position="76"/>
    </location>
</feature>
<dbReference type="EMBL" id="JAFLNM010000001">
    <property type="protein sequence ID" value="MBO0341241.1"/>
    <property type="molecule type" value="Genomic_DNA"/>
</dbReference>
<dbReference type="InterPro" id="IPR050320">
    <property type="entry name" value="N5-glutamine_MTase"/>
</dbReference>
<evidence type="ECO:0000256" key="2">
    <source>
        <dbReference type="ARBA" id="ARBA00022679"/>
    </source>
</evidence>
<dbReference type="Pfam" id="PF17827">
    <property type="entry name" value="PrmC_N"/>
    <property type="match status" value="1"/>
</dbReference>
<proteinExistence type="inferred from homology"/>
<reference evidence="8 9" key="1">
    <citation type="submission" date="2021-03" db="EMBL/GenBank/DDBJ databases">
        <title>Muricauda lutimaris sp. nov. and Muricauda ruestringensis sp. nov, two marine members of the Flavobacteriaceae isolated from deep sea sediments of Western Pacific.</title>
        <authorList>
            <person name="Zhao S."/>
            <person name="Liu R."/>
        </authorList>
    </citation>
    <scope>NUCLEOTIDE SEQUENCE [LARGE SCALE GENOMIC DNA]</scope>
    <source>
        <strain evidence="8 9">BC31-3-A3</strain>
    </source>
</reference>
<dbReference type="Pfam" id="PF05175">
    <property type="entry name" value="MTS"/>
    <property type="match status" value="1"/>
</dbReference>
<dbReference type="HAMAP" id="MF_02126">
    <property type="entry name" value="RF_methyltr_PrmC"/>
    <property type="match status" value="1"/>
</dbReference>
<feature type="binding site" evidence="5">
    <location>
        <position position="218"/>
    </location>
    <ligand>
        <name>S-adenosyl-L-methionine</name>
        <dbReference type="ChEBI" id="CHEBI:59789"/>
    </ligand>
</feature>
<evidence type="ECO:0000259" key="6">
    <source>
        <dbReference type="Pfam" id="PF05175"/>
    </source>
</evidence>
<gene>
    <name evidence="5 8" type="primary">prmC</name>
    <name evidence="8" type="ORF">J0654_06270</name>
</gene>
<keyword evidence="2 5" id="KW-0808">Transferase</keyword>
<dbReference type="PANTHER" id="PTHR18895:SF74">
    <property type="entry name" value="MTRF1L RELEASE FACTOR GLUTAMINE METHYLTRANSFERASE"/>
    <property type="match status" value="1"/>
</dbReference>
<feature type="binding site" evidence="5">
    <location>
        <begin position="218"/>
        <end position="221"/>
    </location>
    <ligand>
        <name>substrate</name>
    </ligand>
</feature>
<dbReference type="InterPro" id="IPR007848">
    <property type="entry name" value="Small_mtfrase_dom"/>
</dbReference>
<dbReference type="GO" id="GO:0102559">
    <property type="term" value="F:peptide chain release factor N(5)-glutamine methyltransferase activity"/>
    <property type="evidence" value="ECO:0007669"/>
    <property type="project" value="UniProtKB-EC"/>
</dbReference>
<evidence type="ECO:0000259" key="7">
    <source>
        <dbReference type="Pfam" id="PF17827"/>
    </source>
</evidence>
<organism evidence="8 9">
    <name type="scientific">Flagellimonas profundi</name>
    <dbReference type="NCBI Taxonomy" id="2915620"/>
    <lineage>
        <taxon>Bacteria</taxon>
        <taxon>Pseudomonadati</taxon>
        <taxon>Bacteroidota</taxon>
        <taxon>Flavobacteriia</taxon>
        <taxon>Flavobacteriales</taxon>
        <taxon>Flavobacteriaceae</taxon>
        <taxon>Flagellimonas</taxon>
    </lineage>
</organism>
<dbReference type="NCBIfam" id="TIGR00536">
    <property type="entry name" value="hemK_fam"/>
    <property type="match status" value="1"/>
</dbReference>
<evidence type="ECO:0000256" key="3">
    <source>
        <dbReference type="ARBA" id="ARBA00022691"/>
    </source>
</evidence>
<dbReference type="GO" id="GO:0032259">
    <property type="term" value="P:methylation"/>
    <property type="evidence" value="ECO:0007669"/>
    <property type="project" value="UniProtKB-KW"/>
</dbReference>
<name>A0ABS3FDN7_9FLAO</name>
<sequence length="313" mass="35708">MLLKEIKNIFHKELGTIYPKEEIDSFFYACIEHYLKLERFILAIRPGITLTKEEEQPLFEALSELKLEKPLQYILGTTHFMDLELQVDENVLIPRPETEELVQWILDDTKSGMSEVRSQKSGVKNLKSGVKDQHGDDANLHISPLNILDIGTGSGCIAIALAKNLPDANVFALDVSEDALLVARKNAVSNGVDIGFLHQDILNAQLDTTLVFDVIVSNPPYVRELEKNRIQKNVKDFEPDTALFVPDEDPLLFYRAIIEFSEKHLSKNGKLYFEINQYLGEETKALFNTRNFSEIELRKDIFGNDRMLKAIKK</sequence>
<dbReference type="CDD" id="cd02440">
    <property type="entry name" value="AdoMet_MTases"/>
    <property type="match status" value="1"/>
</dbReference>
<comment type="similarity">
    <text evidence="5">Belongs to the protein N5-glutamine methyltransferase family. PrmC subfamily.</text>
</comment>
<evidence type="ECO:0000256" key="5">
    <source>
        <dbReference type="HAMAP-Rule" id="MF_02126"/>
    </source>
</evidence>
<dbReference type="InterPro" id="IPR019874">
    <property type="entry name" value="RF_methyltr_PrmC"/>
</dbReference>
<keyword evidence="3 5" id="KW-0949">S-adenosyl-L-methionine</keyword>
<dbReference type="EC" id="2.1.1.297" evidence="5"/>
<feature type="domain" description="Methyltransferase small" evidence="6">
    <location>
        <begin position="146"/>
        <end position="226"/>
    </location>
</feature>
<dbReference type="Gene3D" id="1.10.8.10">
    <property type="entry name" value="DNA helicase RuvA subunit, C-terminal domain"/>
    <property type="match status" value="1"/>
</dbReference>
<dbReference type="RefSeq" id="WP_207026825.1">
    <property type="nucleotide sequence ID" value="NZ_JAFLNM010000001.1"/>
</dbReference>
<comment type="caution">
    <text evidence="8">The sequence shown here is derived from an EMBL/GenBank/DDBJ whole genome shotgun (WGS) entry which is preliminary data.</text>
</comment>
<dbReference type="InterPro" id="IPR029063">
    <property type="entry name" value="SAM-dependent_MTases_sf"/>
</dbReference>
<dbReference type="InterPro" id="IPR040758">
    <property type="entry name" value="PrmC_N"/>
</dbReference>
<feature type="binding site" evidence="5">
    <location>
        <begin position="151"/>
        <end position="155"/>
    </location>
    <ligand>
        <name>S-adenosyl-L-methionine</name>
        <dbReference type="ChEBI" id="CHEBI:59789"/>
    </ligand>
</feature>
<comment type="caution">
    <text evidence="5">Lacks conserved residue(s) required for the propagation of feature annotation.</text>
</comment>
<dbReference type="InterPro" id="IPR002052">
    <property type="entry name" value="DNA_methylase_N6_adenine_CS"/>
</dbReference>
<evidence type="ECO:0000256" key="4">
    <source>
        <dbReference type="ARBA" id="ARBA00048391"/>
    </source>
</evidence>
<evidence type="ECO:0000256" key="1">
    <source>
        <dbReference type="ARBA" id="ARBA00022603"/>
    </source>
</evidence>
<dbReference type="Proteomes" id="UP000664807">
    <property type="component" value="Unassembled WGS sequence"/>
</dbReference>
<evidence type="ECO:0000313" key="9">
    <source>
        <dbReference type="Proteomes" id="UP000664807"/>
    </source>
</evidence>
<protein>
    <recommendedName>
        <fullName evidence="5">Release factor glutamine methyltransferase</fullName>
        <shortName evidence="5">RF MTase</shortName>
        <ecNumber evidence="5">2.1.1.297</ecNumber>
    </recommendedName>
    <alternativeName>
        <fullName evidence="5">N5-glutamine methyltransferase PrmC</fullName>
    </alternativeName>
    <alternativeName>
        <fullName evidence="5">Protein-(glutamine-N5) MTase PrmC</fullName>
    </alternativeName>
    <alternativeName>
        <fullName evidence="5">Protein-glutamine N-methyltransferase PrmC</fullName>
    </alternativeName>
</protein>
<comment type="function">
    <text evidence="5">Methylates the class 1 translation termination release factors RF1/PrfA and RF2/PrfB on the glutamine residue of the universally conserved GGQ motif.</text>
</comment>